<feature type="region of interest" description="Disordered" evidence="1">
    <location>
        <begin position="516"/>
        <end position="553"/>
    </location>
</feature>
<dbReference type="AlphaFoldDB" id="A0A8S9ZCD7"/>
<name>A0A8S9ZCD7_9TREM</name>
<proteinExistence type="predicted"/>
<dbReference type="OrthoDB" id="6264623at2759"/>
<dbReference type="Proteomes" id="UP000822476">
    <property type="component" value="Unassembled WGS sequence"/>
</dbReference>
<sequence length="934" mass="105683">MAKKKKSRDFQKVRIKVGRKLKRQNETVVDLTRKKIKLPREREVTMEMPDQTGVHVVDEVICNLGLEKSALQLQAVQSLNNILDPFVKQMASFSFVECSFLTVQARSVAPLIALYRALLHCKSPSQLGLQLGDLSCTLARICRGAQDPRICAGICQLCQKLLRLFSLHCNFQDFLRTLDVCAVALLQRVESKWLWFGCRLADLALQAHCELVCSMTLGFGYAKPCVELVDPVEQLIRSSVLSRALAHLYIDLKQRTMSDTSRDRVNLLQATLSYFKDDQYSTHAAYSTHSHPFGLTFITLPIFGQLSKEFHFPLHGYTLTKLLQSSMSPTVVDFPLMDMETRNLLFEQPRAKPNICIGSSYRPKQMPRRMIHQEKPFIVGNSQNEDMVLGRQQLENERAMVCGLLEEGFKLLGELTTEPDINVLSGLYCVLRCLRVVMESKSVTFFAPTFSGNRSSSSEKNSDVGYALDRFVTRLYSVFPVQFDLVSDSASIGQSTMCRPVPGLSRQELRRALKRTTKLRNREQRRQTSQPDGGTQSQSDVRQHTANSRSTPICSNTPSMVHLVNQTALEFFTYLECGNPVSRPSLWPPPRATQVRFIEFLVTHLLNDTSSNDAPSLGVLLSWLRSFDIYLLAPIRSPSRFSLISNESRLFAAPVLFCLSRLFHRCITTTTARAQAVHVAESNRTVSRGRHRLAARAAGLMMAFLTDELRRLRVKMASSTSTSEELVNMDEVDAPTLQLHYDEDWIWKHLAEFATEVNDAYPKNLFPSLAVSLVRLVLTEPPRIWFATPLEDPVAQSLINQLVSLPIVDGRFERQILPCSVQLVDNTWACCVDRLISLQYAPILKATTVEPNVETKLQANRKFQHQLVPLDTLRQHLNVDASEELITTSCPQSLCWLVPGYLPSTIGRYVSPVFWRTTKEYRFSSILFGGSKLM</sequence>
<organism evidence="2 3">
    <name type="scientific">Paragonimus skrjabini miyazakii</name>
    <dbReference type="NCBI Taxonomy" id="59628"/>
    <lineage>
        <taxon>Eukaryota</taxon>
        <taxon>Metazoa</taxon>
        <taxon>Spiralia</taxon>
        <taxon>Lophotrochozoa</taxon>
        <taxon>Platyhelminthes</taxon>
        <taxon>Trematoda</taxon>
        <taxon>Digenea</taxon>
        <taxon>Plagiorchiida</taxon>
        <taxon>Troglotremata</taxon>
        <taxon>Troglotrematidae</taxon>
        <taxon>Paragonimus</taxon>
    </lineage>
</organism>
<gene>
    <name evidence="2" type="ORF">EG68_01029</name>
</gene>
<evidence type="ECO:0000313" key="2">
    <source>
        <dbReference type="EMBL" id="KAF7261717.1"/>
    </source>
</evidence>
<reference evidence="2" key="1">
    <citation type="submission" date="2019-07" db="EMBL/GenBank/DDBJ databases">
        <title>Annotation for the trematode Paragonimus miyazaki's.</title>
        <authorList>
            <person name="Choi Y.-J."/>
        </authorList>
    </citation>
    <scope>NUCLEOTIDE SEQUENCE</scope>
    <source>
        <strain evidence="2">Japan</strain>
    </source>
</reference>
<accession>A0A8S9ZCD7</accession>
<dbReference type="EMBL" id="JTDE01000280">
    <property type="protein sequence ID" value="KAF7261717.1"/>
    <property type="molecule type" value="Genomic_DNA"/>
</dbReference>
<evidence type="ECO:0000313" key="3">
    <source>
        <dbReference type="Proteomes" id="UP000822476"/>
    </source>
</evidence>
<keyword evidence="3" id="KW-1185">Reference proteome</keyword>
<protein>
    <submittedName>
        <fullName evidence="2">Uncharacterized protein</fullName>
    </submittedName>
</protein>
<comment type="caution">
    <text evidence="2">The sequence shown here is derived from an EMBL/GenBank/DDBJ whole genome shotgun (WGS) entry which is preliminary data.</text>
</comment>
<evidence type="ECO:0000256" key="1">
    <source>
        <dbReference type="SAM" id="MobiDB-lite"/>
    </source>
</evidence>
<feature type="compositionally biased region" description="Polar residues" evidence="1">
    <location>
        <begin position="527"/>
        <end position="553"/>
    </location>
</feature>